<name>A0A5M3X389_9ACTN</name>
<dbReference type="Pfam" id="PF01571">
    <property type="entry name" value="GCV_T"/>
    <property type="match status" value="1"/>
</dbReference>
<dbReference type="Gene3D" id="3.30.9.10">
    <property type="entry name" value="D-Amino Acid Oxidase, subunit A, domain 2"/>
    <property type="match status" value="2"/>
</dbReference>
<proteinExistence type="inferred from homology"/>
<feature type="domain" description="FAD dependent oxidoreductase" evidence="3">
    <location>
        <begin position="10"/>
        <end position="194"/>
    </location>
</feature>
<dbReference type="EMBL" id="BLAE01000054">
    <property type="protein sequence ID" value="GES14091.1"/>
    <property type="molecule type" value="Genomic_DNA"/>
</dbReference>
<dbReference type="SUPFAM" id="SSF101790">
    <property type="entry name" value="Aminomethyltransferase beta-barrel domain"/>
    <property type="match status" value="1"/>
</dbReference>
<dbReference type="PANTHER" id="PTHR13847:SF193">
    <property type="entry name" value="PYRUVATE DEHYDROGENASE PHOSPHATASE REGULATORY SUBUNIT, MITOCHONDRIAL"/>
    <property type="match status" value="1"/>
</dbReference>
<feature type="domain" description="FAD dependent oxidoreductase central" evidence="6">
    <location>
        <begin position="445"/>
        <end position="500"/>
    </location>
</feature>
<dbReference type="Gene3D" id="3.30.1360.120">
    <property type="entry name" value="Probable tRNA modification gtpase trme, domain 1"/>
    <property type="match status" value="2"/>
</dbReference>
<dbReference type="SUPFAM" id="SSF103025">
    <property type="entry name" value="Folate-binding domain"/>
    <property type="match status" value="2"/>
</dbReference>
<evidence type="ECO:0008006" key="9">
    <source>
        <dbReference type="Google" id="ProtNLM"/>
    </source>
</evidence>
<dbReference type="SUPFAM" id="SSF51905">
    <property type="entry name" value="FAD/NAD(P)-binding domain"/>
    <property type="match status" value="2"/>
</dbReference>
<organism evidence="7 8">
    <name type="scientific">Acrocarpospora macrocephala</name>
    <dbReference type="NCBI Taxonomy" id="150177"/>
    <lineage>
        <taxon>Bacteria</taxon>
        <taxon>Bacillati</taxon>
        <taxon>Actinomycetota</taxon>
        <taxon>Actinomycetes</taxon>
        <taxon>Streptosporangiales</taxon>
        <taxon>Streptosporangiaceae</taxon>
        <taxon>Acrocarpospora</taxon>
    </lineage>
</organism>
<feature type="compositionally biased region" description="Basic and acidic residues" evidence="2">
    <location>
        <begin position="253"/>
        <end position="266"/>
    </location>
</feature>
<dbReference type="PANTHER" id="PTHR13847">
    <property type="entry name" value="SARCOSINE DEHYDROGENASE-RELATED"/>
    <property type="match status" value="1"/>
</dbReference>
<feature type="domain" description="FAD dependent oxidoreductase" evidence="3">
    <location>
        <begin position="271"/>
        <end position="442"/>
    </location>
</feature>
<dbReference type="InterPro" id="IPR036188">
    <property type="entry name" value="FAD/NAD-bd_sf"/>
</dbReference>
<feature type="domain" description="Aminomethyltransferase C-terminal" evidence="5">
    <location>
        <begin position="895"/>
        <end position="968"/>
    </location>
</feature>
<dbReference type="InterPro" id="IPR006222">
    <property type="entry name" value="GCVT_N"/>
</dbReference>
<evidence type="ECO:0000313" key="7">
    <source>
        <dbReference type="EMBL" id="GES14091.1"/>
    </source>
</evidence>
<evidence type="ECO:0000256" key="2">
    <source>
        <dbReference type="SAM" id="MobiDB-lite"/>
    </source>
</evidence>
<dbReference type="Pfam" id="PF16350">
    <property type="entry name" value="FAO_M"/>
    <property type="match status" value="1"/>
</dbReference>
<dbReference type="Pfam" id="PF08669">
    <property type="entry name" value="GCV_T_C"/>
    <property type="match status" value="1"/>
</dbReference>
<keyword evidence="8" id="KW-1185">Reference proteome</keyword>
<dbReference type="AlphaFoldDB" id="A0A5M3X389"/>
<dbReference type="Gene3D" id="2.40.30.110">
    <property type="entry name" value="Aminomethyltransferase beta-barrel domains"/>
    <property type="match status" value="1"/>
</dbReference>
<dbReference type="InterPro" id="IPR006076">
    <property type="entry name" value="FAD-dep_OxRdtase"/>
</dbReference>
<feature type="compositionally biased region" description="Polar residues" evidence="2">
    <location>
        <begin position="530"/>
        <end position="550"/>
    </location>
</feature>
<dbReference type="RefSeq" id="WP_170322864.1">
    <property type="nucleotide sequence ID" value="NZ_BAAAHL010000062.1"/>
</dbReference>
<dbReference type="Gene3D" id="3.30.70.1400">
    <property type="entry name" value="Aminomethyltransferase beta-barrel domains"/>
    <property type="match status" value="1"/>
</dbReference>
<sequence>MVQLPADAQAVVVGGGVAGCSVAFHLARLGWQDVILLERHDLTEGTTWHSAGFVGQLRSTVTQTRMIMYSAGLYPELRDLTGLDPGWHGVGGLRLATTPERHEELLRQAGAAETYGLDMDLLDASATYDRMPLLAVDDVLASLWLPGDGWLDPARLGRALAEGARKLGVRIITGVEVTGIDVENGRVRGVRVRRSTESGVGGSASPGWDVHGSALPGSDVGGSGSRGSEGRQSAGGTQPNAGGSARSGVGSRPQEERHRQDLDGRGEIAPGSEWVIRTDTVVNAAGAAAGVVGRMAGVDVPVVPIKHQYVVTAPSGVPVTAPTVRDPDNIVYFREEGGGILVGGYIRTPDVWEDPNPLSQPRALFPPNMPKFEESWESARRRLPSLRSNGQIVKVVHGPEAFTPDGEFLLGETSVRGFWVAAGFCVHGLAAAGGVGKVMAEWIVDGQPEYDMFAMDIARFGTHARSATWARAKALDSYSKYYDIAYPGEERTAARPLRRSPAWVRHAELGAEFGEKAGWERVNWYDLPNSLRNQGSSTEEPSGTSDASTNPASSGSASGGALSGGVASGGALLGGAAPGGDSSDGAVPDGVSSDGAVPDGVSVGDSSDGALSGGASSDRDLLDRTSVGPLVDDASGEATERALERSSGYKPGGWAGRFWSPSIREECLATRDAAGLFDQTSFGKLEISGLGALQRIAGNDIDKAVGSVVYTQLLNGRDGIEADVTVTRLGEDRFRLVTGTAFGGHDMALLRRHGVEVRDVTSAYACYCLWGPKAYSILAGLTGDDLSFGYMKAREISVGYVPVLAQRVTFVGEFGWELYCPVEYGLTLWDTLMAAGVPEGMRPGGYRAIDSMRLEKGYRVWGSDITPETTPLEAGLGFAVRTERRAGMKRPESELACLLLDGGKDVALGGEPVRLDGTPVSRVTSGGYGYRVDRSIAYAYVPPGTTRVEVGVNGKWVGADVTFGPVYDPRHHRIRATPWK</sequence>
<comment type="similarity">
    <text evidence="1">Belongs to the GcvT family.</text>
</comment>
<dbReference type="Gene3D" id="3.50.50.60">
    <property type="entry name" value="FAD/NAD(P)-binding domain"/>
    <property type="match status" value="2"/>
</dbReference>
<dbReference type="Pfam" id="PF01266">
    <property type="entry name" value="DAO"/>
    <property type="match status" value="2"/>
</dbReference>
<feature type="domain" description="GCVT N-terminal" evidence="4">
    <location>
        <begin position="644"/>
        <end position="883"/>
    </location>
</feature>
<dbReference type="InterPro" id="IPR029043">
    <property type="entry name" value="GcvT/YgfZ_C"/>
</dbReference>
<evidence type="ECO:0000256" key="1">
    <source>
        <dbReference type="ARBA" id="ARBA00008609"/>
    </source>
</evidence>
<accession>A0A5M3X389</accession>
<dbReference type="InterPro" id="IPR013977">
    <property type="entry name" value="GcvT_C"/>
</dbReference>
<evidence type="ECO:0000259" key="4">
    <source>
        <dbReference type="Pfam" id="PF01571"/>
    </source>
</evidence>
<feature type="compositionally biased region" description="Gly residues" evidence="2">
    <location>
        <begin position="557"/>
        <end position="578"/>
    </location>
</feature>
<protein>
    <recommendedName>
        <fullName evidence="9">FAD dependent oxidoreductase domain-containing protein</fullName>
    </recommendedName>
</protein>
<feature type="compositionally biased region" description="Low complexity" evidence="2">
    <location>
        <begin position="579"/>
        <end position="616"/>
    </location>
</feature>
<reference evidence="7 8" key="1">
    <citation type="submission" date="2019-10" db="EMBL/GenBank/DDBJ databases">
        <title>Whole genome shotgun sequence of Acrocarpospora macrocephala NBRC 16266.</title>
        <authorList>
            <person name="Ichikawa N."/>
            <person name="Kimura A."/>
            <person name="Kitahashi Y."/>
            <person name="Komaki H."/>
            <person name="Oguchi A."/>
        </authorList>
    </citation>
    <scope>NUCLEOTIDE SEQUENCE [LARGE SCALE GENOMIC DNA]</scope>
    <source>
        <strain evidence="7 8">NBRC 16266</strain>
    </source>
</reference>
<evidence type="ECO:0000259" key="6">
    <source>
        <dbReference type="Pfam" id="PF16350"/>
    </source>
</evidence>
<dbReference type="InterPro" id="IPR032503">
    <property type="entry name" value="FAO_M"/>
</dbReference>
<feature type="compositionally biased region" description="Low complexity" evidence="2">
    <location>
        <begin position="230"/>
        <end position="252"/>
    </location>
</feature>
<evidence type="ECO:0000259" key="5">
    <source>
        <dbReference type="Pfam" id="PF08669"/>
    </source>
</evidence>
<feature type="region of interest" description="Disordered" evidence="2">
    <location>
        <begin position="530"/>
        <end position="648"/>
    </location>
</feature>
<feature type="region of interest" description="Disordered" evidence="2">
    <location>
        <begin position="193"/>
        <end position="271"/>
    </location>
</feature>
<comment type="caution">
    <text evidence="7">The sequence shown here is derived from an EMBL/GenBank/DDBJ whole genome shotgun (WGS) entry which is preliminary data.</text>
</comment>
<dbReference type="InterPro" id="IPR027266">
    <property type="entry name" value="TrmE/GcvT-like"/>
</dbReference>
<dbReference type="GO" id="GO:0005737">
    <property type="term" value="C:cytoplasm"/>
    <property type="evidence" value="ECO:0007669"/>
    <property type="project" value="TreeGrafter"/>
</dbReference>
<dbReference type="Proteomes" id="UP000331127">
    <property type="component" value="Unassembled WGS sequence"/>
</dbReference>
<evidence type="ECO:0000259" key="3">
    <source>
        <dbReference type="Pfam" id="PF01266"/>
    </source>
</evidence>
<gene>
    <name evidence="7" type="ORF">Amac_076880</name>
</gene>
<evidence type="ECO:0000313" key="8">
    <source>
        <dbReference type="Proteomes" id="UP000331127"/>
    </source>
</evidence>